<dbReference type="GO" id="GO:0019706">
    <property type="term" value="F:protein-cysteine S-palmitoyltransferase activity"/>
    <property type="evidence" value="ECO:0007669"/>
    <property type="project" value="UniProtKB-EC"/>
</dbReference>
<dbReference type="EnsemblMetazoa" id="LLOJ007157-RA">
    <property type="protein sequence ID" value="LLOJ007157-PA"/>
    <property type="gene ID" value="LLOJ007157"/>
</dbReference>
<feature type="domain" description="Palmitoyltransferase DHHC" evidence="9">
    <location>
        <begin position="132"/>
        <end position="251"/>
    </location>
</feature>
<dbReference type="GO" id="GO:0016020">
    <property type="term" value="C:membrane"/>
    <property type="evidence" value="ECO:0007669"/>
    <property type="project" value="UniProtKB-SubCell"/>
</dbReference>
<organism evidence="11 12">
    <name type="scientific">Lutzomyia longipalpis</name>
    <name type="common">Sand fly</name>
    <dbReference type="NCBI Taxonomy" id="7200"/>
    <lineage>
        <taxon>Eukaryota</taxon>
        <taxon>Metazoa</taxon>
        <taxon>Ecdysozoa</taxon>
        <taxon>Arthropoda</taxon>
        <taxon>Hexapoda</taxon>
        <taxon>Insecta</taxon>
        <taxon>Pterygota</taxon>
        <taxon>Neoptera</taxon>
        <taxon>Endopterygota</taxon>
        <taxon>Diptera</taxon>
        <taxon>Nematocera</taxon>
        <taxon>Psychodoidea</taxon>
        <taxon>Psychodidae</taxon>
        <taxon>Lutzomyia</taxon>
        <taxon>Lutzomyia</taxon>
    </lineage>
</organism>
<reference evidence="11" key="3">
    <citation type="submission" date="2020-05" db="UniProtKB">
        <authorList>
            <consortium name="EnsemblMetazoa"/>
        </authorList>
    </citation>
    <scope>IDENTIFICATION</scope>
    <source>
        <strain evidence="11">Jacobina</strain>
    </source>
</reference>
<dbReference type="EMBL" id="AJWK01023737">
    <property type="status" value="NOT_ANNOTATED_CDS"/>
    <property type="molecule type" value="Genomic_DNA"/>
</dbReference>
<sequence length="368" mass="42123">MSLTGNYDQKSQPTCHCCFRLLRWIPVAFIVAVIGWSYFAYVVQLCFFSVTSIAERAILLILFHLFFLMFMWSYYQTIFTPIGTVPPKQFRIPPSEVDKLNRAENEEAQKRILEAFARELPVVNRTITGAVRYCEKCQHVKPDRCHHCSVCGVCVLKMDHHCPWVGNCIGFTNYKFFILFLGYALTFCLYVALSSLPYFLQFWQGELEGGMGRFHIVFLFFIAAMFAVSLVSLFVYHIYLVTLNRTTLEAFRAPIFRGTGPDKNGFSLGRLSNFQEVFGDQKVLWFLPIFTSFGDGLEYPIQAQHQRARPSTSYASMGETSTSVGDGVSYPIRCMEDEEDTESLLGADSRQEFEIFSRSDASIVDDIH</sequence>
<keyword evidence="12" id="KW-1185">Reference proteome</keyword>
<feature type="transmembrane region" description="Helical" evidence="7">
    <location>
        <begin position="21"/>
        <end position="41"/>
    </location>
</feature>
<dbReference type="EMBL" id="AJWK01023736">
    <property type="status" value="NOT_ANNOTATED_CDS"/>
    <property type="molecule type" value="Genomic_DNA"/>
</dbReference>
<keyword evidence="2 7" id="KW-0808">Transferase</keyword>
<evidence type="ECO:0000259" key="9">
    <source>
        <dbReference type="Pfam" id="PF01529"/>
    </source>
</evidence>
<evidence type="ECO:0000256" key="3">
    <source>
        <dbReference type="ARBA" id="ARBA00022692"/>
    </source>
</evidence>
<dbReference type="EC" id="2.3.1.225" evidence="7"/>
<dbReference type="InterPro" id="IPR039859">
    <property type="entry name" value="PFA4/ZDH16/20/ERF2-like"/>
</dbReference>
<reference evidence="12" key="1">
    <citation type="submission" date="2012-05" db="EMBL/GenBank/DDBJ databases">
        <title>Whole Genome Assembly of Lutzomyia longipalpis.</title>
        <authorList>
            <person name="Richards S."/>
            <person name="Qu C."/>
            <person name="Dillon R."/>
            <person name="Worley K."/>
            <person name="Scherer S."/>
            <person name="Batterton M."/>
            <person name="Taylor A."/>
            <person name="Hawes A."/>
            <person name="Hernandez B."/>
            <person name="Kovar C."/>
            <person name="Mandapat C."/>
            <person name="Pham C."/>
            <person name="Qu C."/>
            <person name="Jing C."/>
            <person name="Bess C."/>
            <person name="Bandaranaike D."/>
            <person name="Ngo D."/>
            <person name="Ongeri F."/>
            <person name="Arias F."/>
            <person name="Lara F."/>
            <person name="Weissenberger G."/>
            <person name="Kamau G."/>
            <person name="Han H."/>
            <person name="Shen H."/>
            <person name="Dinh H."/>
            <person name="Khalil I."/>
            <person name="Jones J."/>
            <person name="Shafer J."/>
            <person name="Jayaseelan J."/>
            <person name="Quiroz J."/>
            <person name="Blankenburg K."/>
            <person name="Nguyen L."/>
            <person name="Jackson L."/>
            <person name="Francisco L."/>
            <person name="Tang L.-Y."/>
            <person name="Pu L.-L."/>
            <person name="Perales L."/>
            <person name="Lorensuhewa L."/>
            <person name="Munidasa M."/>
            <person name="Coyle M."/>
            <person name="Taylor M."/>
            <person name="Puazo M."/>
            <person name="Firestine M."/>
            <person name="Scheel M."/>
            <person name="Javaid M."/>
            <person name="Wang M."/>
            <person name="Li M."/>
            <person name="Tabassum N."/>
            <person name="Saada N."/>
            <person name="Osuji N."/>
            <person name="Aqrawi P."/>
            <person name="Fu Q."/>
            <person name="Thornton R."/>
            <person name="Raj R."/>
            <person name="Goodspeed R."/>
            <person name="Mata R."/>
            <person name="Najjar R."/>
            <person name="Gubbala S."/>
            <person name="Lee S."/>
            <person name="Denson S."/>
            <person name="Patil S."/>
            <person name="Macmil S."/>
            <person name="Qi S."/>
            <person name="Matskevitch T."/>
            <person name="Palculict T."/>
            <person name="Mathew T."/>
            <person name="Vee V."/>
            <person name="Velamala V."/>
            <person name="Korchina V."/>
            <person name="Cai W."/>
            <person name="Liu W."/>
            <person name="Dai W."/>
            <person name="Zou X."/>
            <person name="Zhu Y."/>
            <person name="Zhang Y."/>
            <person name="Wu Y.-Q."/>
            <person name="Xin Y."/>
            <person name="Nazarath L."/>
            <person name="Kovar C."/>
            <person name="Han Y."/>
            <person name="Muzny D."/>
            <person name="Gibbs R."/>
        </authorList>
    </citation>
    <scope>NUCLEOTIDE SEQUENCE [LARGE SCALE GENOMIC DNA]</scope>
    <source>
        <strain evidence="12">Jacobina</strain>
    </source>
</reference>
<dbReference type="Pfam" id="PF01529">
    <property type="entry name" value="DHHC"/>
    <property type="match status" value="1"/>
</dbReference>
<dbReference type="Proteomes" id="UP000092461">
    <property type="component" value="Unassembled WGS sequence"/>
</dbReference>
<feature type="compositionally biased region" description="Polar residues" evidence="8">
    <location>
        <begin position="310"/>
        <end position="324"/>
    </location>
</feature>
<dbReference type="InterPro" id="IPR001594">
    <property type="entry name" value="Palmitoyltrfase_DHHC"/>
</dbReference>
<evidence type="ECO:0000256" key="2">
    <source>
        <dbReference type="ARBA" id="ARBA00022679"/>
    </source>
</evidence>
<feature type="transmembrane region" description="Helical" evidence="7">
    <location>
        <begin position="176"/>
        <end position="196"/>
    </location>
</feature>
<comment type="subcellular location">
    <subcellularLocation>
        <location evidence="1">Membrane</location>
        <topology evidence="1">Multi-pass membrane protein</topology>
    </subcellularLocation>
</comment>
<evidence type="ECO:0000256" key="7">
    <source>
        <dbReference type="RuleBase" id="RU079119"/>
    </source>
</evidence>
<keyword evidence="3 7" id="KW-0812">Transmembrane</keyword>
<dbReference type="AlphaFoldDB" id="A0A1B0CQK8"/>
<reference evidence="10" key="2">
    <citation type="journal article" date="2020" name="BMC">
        <title>Leishmania infection induces a limited differential gene expression in the sand fly midgut.</title>
        <authorList>
            <person name="Coutinho-Abreu I.V."/>
            <person name="Serafim T.D."/>
            <person name="Meneses C."/>
            <person name="Kamhawi S."/>
            <person name="Oliveira F."/>
            <person name="Valenzuela J.G."/>
        </authorList>
    </citation>
    <scope>NUCLEOTIDE SEQUENCE</scope>
    <source>
        <strain evidence="10">Jacobina</strain>
        <tissue evidence="10">Midgut</tissue>
    </source>
</reference>
<proteinExistence type="inferred from homology"/>
<keyword evidence="4 7" id="KW-1133">Transmembrane helix</keyword>
<dbReference type="VEuPathDB" id="VectorBase:LLONM1_009651"/>
<dbReference type="VEuPathDB" id="VectorBase:LLOJ007157"/>
<evidence type="ECO:0000313" key="11">
    <source>
        <dbReference type="EnsemblMetazoa" id="LLOJ007157-PA"/>
    </source>
</evidence>
<comment type="similarity">
    <text evidence="7">Belongs to the DHHC palmitoyltransferase family.</text>
</comment>
<keyword evidence="6 7" id="KW-0012">Acyltransferase</keyword>
<comment type="catalytic activity">
    <reaction evidence="7">
        <text>L-cysteinyl-[protein] + hexadecanoyl-CoA = S-hexadecanoyl-L-cysteinyl-[protein] + CoA</text>
        <dbReference type="Rhea" id="RHEA:36683"/>
        <dbReference type="Rhea" id="RHEA-COMP:10131"/>
        <dbReference type="Rhea" id="RHEA-COMP:11032"/>
        <dbReference type="ChEBI" id="CHEBI:29950"/>
        <dbReference type="ChEBI" id="CHEBI:57287"/>
        <dbReference type="ChEBI" id="CHEBI:57379"/>
        <dbReference type="ChEBI" id="CHEBI:74151"/>
        <dbReference type="EC" id="2.3.1.225"/>
    </reaction>
</comment>
<dbReference type="EMBL" id="AJWK01023734">
    <property type="status" value="NOT_ANNOTATED_CDS"/>
    <property type="molecule type" value="Genomic_DNA"/>
</dbReference>
<evidence type="ECO:0000313" key="10">
    <source>
        <dbReference type="EMBL" id="MBC1175100.1"/>
    </source>
</evidence>
<evidence type="ECO:0000256" key="1">
    <source>
        <dbReference type="ARBA" id="ARBA00004141"/>
    </source>
</evidence>
<dbReference type="PANTHER" id="PTHR12246">
    <property type="entry name" value="PALMITOYLTRANSFERASE ZDHHC16"/>
    <property type="match status" value="1"/>
</dbReference>
<protein>
    <recommendedName>
        <fullName evidence="7">Palmitoyltransferase</fullName>
        <ecNumber evidence="7">2.3.1.225</ecNumber>
    </recommendedName>
</protein>
<accession>A0A1B0CQK8</accession>
<evidence type="ECO:0000256" key="8">
    <source>
        <dbReference type="SAM" id="MobiDB-lite"/>
    </source>
</evidence>
<dbReference type="EMBL" id="GITU01006397">
    <property type="protein sequence ID" value="MBC1175100.1"/>
    <property type="molecule type" value="Transcribed_RNA"/>
</dbReference>
<evidence type="ECO:0000256" key="5">
    <source>
        <dbReference type="ARBA" id="ARBA00023136"/>
    </source>
</evidence>
<evidence type="ECO:0000313" key="12">
    <source>
        <dbReference type="Proteomes" id="UP000092461"/>
    </source>
</evidence>
<evidence type="ECO:0000256" key="4">
    <source>
        <dbReference type="ARBA" id="ARBA00022989"/>
    </source>
</evidence>
<feature type="region of interest" description="Disordered" evidence="8">
    <location>
        <begin position="310"/>
        <end position="329"/>
    </location>
</feature>
<evidence type="ECO:0000256" key="6">
    <source>
        <dbReference type="ARBA" id="ARBA00023315"/>
    </source>
</evidence>
<dbReference type="EMBL" id="AJWK01023735">
    <property type="status" value="NOT_ANNOTATED_CDS"/>
    <property type="molecule type" value="Genomic_DNA"/>
</dbReference>
<feature type="transmembrane region" description="Helical" evidence="7">
    <location>
        <begin position="216"/>
        <end position="239"/>
    </location>
</feature>
<dbReference type="PROSITE" id="PS50216">
    <property type="entry name" value="DHHC"/>
    <property type="match status" value="1"/>
</dbReference>
<feature type="transmembrane region" description="Helical" evidence="7">
    <location>
        <begin position="53"/>
        <end position="75"/>
    </location>
</feature>
<keyword evidence="5 7" id="KW-0472">Membrane</keyword>
<name>A0A1B0CQK8_LUTLO</name>
<comment type="domain">
    <text evidence="7">The DHHC domain is required for palmitoyltransferase activity.</text>
</comment>